<gene>
    <name evidence="2" type="ORF">EJ02DRAFT_119251</name>
</gene>
<evidence type="ECO:0000256" key="1">
    <source>
        <dbReference type="SAM" id="MobiDB-lite"/>
    </source>
</evidence>
<sequence length="178" mass="18864">MDNTHLLAHDVQDALQGSCNAIGCVHLEEMDLIPFRALPTPMLGCLADKCLHVSNVAALRLREDLEQQLLLEALGSINPALGAEQAIHVPVESRRNGIAALLELCAVSALLEPCLTAGLPSLSNTLGAAEADSCQKLINRNSAASNRSVLDKRLAKAKRSQLDNRKPTGGAVVVSMSK</sequence>
<keyword evidence="3" id="KW-1185">Reference proteome</keyword>
<protein>
    <submittedName>
        <fullName evidence="2">Uncharacterized protein</fullName>
    </submittedName>
</protein>
<evidence type="ECO:0000313" key="3">
    <source>
        <dbReference type="Proteomes" id="UP000800038"/>
    </source>
</evidence>
<proteinExistence type="predicted"/>
<feature type="region of interest" description="Disordered" evidence="1">
    <location>
        <begin position="156"/>
        <end position="178"/>
    </location>
</feature>
<dbReference type="Proteomes" id="UP000800038">
    <property type="component" value="Unassembled WGS sequence"/>
</dbReference>
<dbReference type="AlphaFoldDB" id="A0A6A5SB46"/>
<evidence type="ECO:0000313" key="2">
    <source>
        <dbReference type="EMBL" id="KAF1935656.1"/>
    </source>
</evidence>
<reference evidence="2" key="1">
    <citation type="journal article" date="2020" name="Stud. Mycol.">
        <title>101 Dothideomycetes genomes: a test case for predicting lifestyles and emergence of pathogens.</title>
        <authorList>
            <person name="Haridas S."/>
            <person name="Albert R."/>
            <person name="Binder M."/>
            <person name="Bloem J."/>
            <person name="Labutti K."/>
            <person name="Salamov A."/>
            <person name="Andreopoulos B."/>
            <person name="Baker S."/>
            <person name="Barry K."/>
            <person name="Bills G."/>
            <person name="Bluhm B."/>
            <person name="Cannon C."/>
            <person name="Castanera R."/>
            <person name="Culley D."/>
            <person name="Daum C."/>
            <person name="Ezra D."/>
            <person name="Gonzalez J."/>
            <person name="Henrissat B."/>
            <person name="Kuo A."/>
            <person name="Liang C."/>
            <person name="Lipzen A."/>
            <person name="Lutzoni F."/>
            <person name="Magnuson J."/>
            <person name="Mondo S."/>
            <person name="Nolan M."/>
            <person name="Ohm R."/>
            <person name="Pangilinan J."/>
            <person name="Park H.-J."/>
            <person name="Ramirez L."/>
            <person name="Alfaro M."/>
            <person name="Sun H."/>
            <person name="Tritt A."/>
            <person name="Yoshinaga Y."/>
            <person name="Zwiers L.-H."/>
            <person name="Turgeon B."/>
            <person name="Goodwin S."/>
            <person name="Spatafora J."/>
            <person name="Crous P."/>
            <person name="Grigoriev I."/>
        </authorList>
    </citation>
    <scope>NUCLEOTIDE SEQUENCE</scope>
    <source>
        <strain evidence="2">CBS 161.51</strain>
    </source>
</reference>
<feature type="compositionally biased region" description="Basic and acidic residues" evidence="1">
    <location>
        <begin position="156"/>
        <end position="166"/>
    </location>
</feature>
<dbReference type="EMBL" id="ML976247">
    <property type="protein sequence ID" value="KAF1935656.1"/>
    <property type="molecule type" value="Genomic_DNA"/>
</dbReference>
<name>A0A6A5SB46_9PLEO</name>
<accession>A0A6A5SB46</accession>
<organism evidence="2 3">
    <name type="scientific">Clathrospora elynae</name>
    <dbReference type="NCBI Taxonomy" id="706981"/>
    <lineage>
        <taxon>Eukaryota</taxon>
        <taxon>Fungi</taxon>
        <taxon>Dikarya</taxon>
        <taxon>Ascomycota</taxon>
        <taxon>Pezizomycotina</taxon>
        <taxon>Dothideomycetes</taxon>
        <taxon>Pleosporomycetidae</taxon>
        <taxon>Pleosporales</taxon>
        <taxon>Diademaceae</taxon>
        <taxon>Clathrospora</taxon>
    </lineage>
</organism>